<name>A0A433CX69_9FUNG</name>
<comment type="caution">
    <text evidence="1">The sequence shown here is derived from an EMBL/GenBank/DDBJ whole genome shotgun (WGS) entry which is preliminary data.</text>
</comment>
<gene>
    <name evidence="1" type="ORF">BC936DRAFT_137520</name>
</gene>
<dbReference type="AlphaFoldDB" id="A0A433CX69"/>
<evidence type="ECO:0000313" key="1">
    <source>
        <dbReference type="EMBL" id="RUP43168.1"/>
    </source>
</evidence>
<protein>
    <submittedName>
        <fullName evidence="1">Uncharacterized protein</fullName>
    </submittedName>
</protein>
<sequence length="112" mass="12607">MFSTRPGESRECGKHCRRASALKQSHYVQNAVVIPPPPSRTTVSINESCLTAAPALGSVLLDKKSMSIWFMSQNERTKDNILSRHPRTDDLHVFVARLVQFDPSSPFGYYEL</sequence>
<dbReference type="Proteomes" id="UP000268093">
    <property type="component" value="Unassembled WGS sequence"/>
</dbReference>
<dbReference type="EMBL" id="RBNI01011544">
    <property type="protein sequence ID" value="RUP43168.1"/>
    <property type="molecule type" value="Genomic_DNA"/>
</dbReference>
<organism evidence="1 2">
    <name type="scientific">Jimgerdemannia flammicorona</name>
    <dbReference type="NCBI Taxonomy" id="994334"/>
    <lineage>
        <taxon>Eukaryota</taxon>
        <taxon>Fungi</taxon>
        <taxon>Fungi incertae sedis</taxon>
        <taxon>Mucoromycota</taxon>
        <taxon>Mucoromycotina</taxon>
        <taxon>Endogonomycetes</taxon>
        <taxon>Endogonales</taxon>
        <taxon>Endogonaceae</taxon>
        <taxon>Jimgerdemannia</taxon>
    </lineage>
</organism>
<accession>A0A433CX69</accession>
<proteinExistence type="predicted"/>
<keyword evidence="2" id="KW-1185">Reference proteome</keyword>
<reference evidence="1 2" key="1">
    <citation type="journal article" date="2018" name="New Phytol.">
        <title>Phylogenomics of Endogonaceae and evolution of mycorrhizas within Mucoromycota.</title>
        <authorList>
            <person name="Chang Y."/>
            <person name="Desiro A."/>
            <person name="Na H."/>
            <person name="Sandor L."/>
            <person name="Lipzen A."/>
            <person name="Clum A."/>
            <person name="Barry K."/>
            <person name="Grigoriev I.V."/>
            <person name="Martin F.M."/>
            <person name="Stajich J.E."/>
            <person name="Smith M.E."/>
            <person name="Bonito G."/>
            <person name="Spatafora J.W."/>
        </authorList>
    </citation>
    <scope>NUCLEOTIDE SEQUENCE [LARGE SCALE GENOMIC DNA]</scope>
    <source>
        <strain evidence="1 2">GMNB39</strain>
    </source>
</reference>
<evidence type="ECO:0000313" key="2">
    <source>
        <dbReference type="Proteomes" id="UP000268093"/>
    </source>
</evidence>